<evidence type="ECO:0000313" key="4">
    <source>
        <dbReference type="Proteomes" id="UP000002009"/>
    </source>
</evidence>
<dbReference type="KEGG" id="mis:MICPUN_56314"/>
<accession>C1E048</accession>
<dbReference type="CDD" id="cd00118">
    <property type="entry name" value="LysM"/>
    <property type="match status" value="1"/>
</dbReference>
<evidence type="ECO:0000313" key="3">
    <source>
        <dbReference type="EMBL" id="ACO60754.1"/>
    </source>
</evidence>
<sequence>MVAIAPTALAGVIPSSSLRSRALGASRSRVLAGGGKRFPAPNQHRGVNRRAGVSTVAAWGSQKYVEHLIQPGDSLWKIAMDYNSTVDEIRAANGVKDKAGMIYEGKTLRVPVNTIQQSNATPVADPVKTLVPPKKPRNLFAKEEPVFGPAPTAPPKKIERKAEEPKANKAEPAPKETKKPTKNKNVGARGDIPSRDAQKGQEAWRAPFQHMAKGKITPLTKTDVESLLPRKVFLGVSPAGDASAPRDADVLLLVEVPDSDACMAAYPTWKQLAERLGRSAPNVRVCAFSAETDAAKQWAGRHLAATSHPTFVAMPRAGGVYKFGGETATLELLKKFADEAFKKQNRRNDKNELNKSPVATHRGGRTRHPMDKPHASSEYYRGIGTTGGPVGAVVDASVQGAANVARMAAPLAIISLVVGFFMATALRILDLAFGESSAKVAGSAVGGSASAAAARLAAVVEESGDATTYPGTPVDSRGRAIAPGAAARRSSVEAQTRLARERAAAREMRARAALRDEDAIPSGASAAKLIEWIRVVESEMRDLWRRFVFLFWAWIRLQRRLLLARFKPEGGQDS</sequence>
<evidence type="ECO:0000256" key="1">
    <source>
        <dbReference type="SAM" id="MobiDB-lite"/>
    </source>
</evidence>
<dbReference type="Pfam" id="PF01476">
    <property type="entry name" value="LysM"/>
    <property type="match status" value="1"/>
</dbReference>
<dbReference type="SUPFAM" id="SSF54106">
    <property type="entry name" value="LysM domain"/>
    <property type="match status" value="1"/>
</dbReference>
<dbReference type="InterPro" id="IPR036779">
    <property type="entry name" value="LysM_dom_sf"/>
</dbReference>
<name>C1E048_MICCC</name>
<protein>
    <recommendedName>
        <fullName evidence="2">LysM domain-containing protein</fullName>
    </recommendedName>
</protein>
<dbReference type="InParanoid" id="C1E048"/>
<dbReference type="Proteomes" id="UP000002009">
    <property type="component" value="Chromosome 2"/>
</dbReference>
<feature type="compositionally biased region" description="Basic and acidic residues" evidence="1">
    <location>
        <begin position="156"/>
        <end position="179"/>
    </location>
</feature>
<dbReference type="InterPro" id="IPR018392">
    <property type="entry name" value="LysM"/>
</dbReference>
<proteinExistence type="predicted"/>
<evidence type="ECO:0000259" key="2">
    <source>
        <dbReference type="PROSITE" id="PS51782"/>
    </source>
</evidence>
<dbReference type="PROSITE" id="PS51782">
    <property type="entry name" value="LYSM"/>
    <property type="match status" value="1"/>
</dbReference>
<reference evidence="3 4" key="1">
    <citation type="journal article" date="2009" name="Science">
        <title>Green evolution and dynamic adaptations revealed by genomes of the marine picoeukaryotes Micromonas.</title>
        <authorList>
            <person name="Worden A.Z."/>
            <person name="Lee J.H."/>
            <person name="Mock T."/>
            <person name="Rouze P."/>
            <person name="Simmons M.P."/>
            <person name="Aerts A.L."/>
            <person name="Allen A.E."/>
            <person name="Cuvelier M.L."/>
            <person name="Derelle E."/>
            <person name="Everett M.V."/>
            <person name="Foulon E."/>
            <person name="Grimwood J."/>
            <person name="Gundlach H."/>
            <person name="Henrissat B."/>
            <person name="Napoli C."/>
            <person name="McDonald S.M."/>
            <person name="Parker M.S."/>
            <person name="Rombauts S."/>
            <person name="Salamov A."/>
            <person name="Von Dassow P."/>
            <person name="Badger J.H."/>
            <person name="Coutinho P.M."/>
            <person name="Demir E."/>
            <person name="Dubchak I."/>
            <person name="Gentemann C."/>
            <person name="Eikrem W."/>
            <person name="Gready J.E."/>
            <person name="John U."/>
            <person name="Lanier W."/>
            <person name="Lindquist E.A."/>
            <person name="Lucas S."/>
            <person name="Mayer K.F."/>
            <person name="Moreau H."/>
            <person name="Not F."/>
            <person name="Otillar R."/>
            <person name="Panaud O."/>
            <person name="Pangilinan J."/>
            <person name="Paulsen I."/>
            <person name="Piegu B."/>
            <person name="Poliakov A."/>
            <person name="Robbens S."/>
            <person name="Schmutz J."/>
            <person name="Toulza E."/>
            <person name="Wyss T."/>
            <person name="Zelensky A."/>
            <person name="Zhou K."/>
            <person name="Armbrust E.V."/>
            <person name="Bhattacharya D."/>
            <person name="Goodenough U.W."/>
            <person name="Van de Peer Y."/>
            <person name="Grigoriev I.V."/>
        </authorList>
    </citation>
    <scope>NUCLEOTIDE SEQUENCE [LARGE SCALE GENOMIC DNA]</scope>
    <source>
        <strain evidence="4">RCC299 / NOUM17</strain>
    </source>
</reference>
<dbReference type="SMART" id="SM00257">
    <property type="entry name" value="LysM"/>
    <property type="match status" value="1"/>
</dbReference>
<dbReference type="OrthoDB" id="538216at2759"/>
<organism evidence="3 4">
    <name type="scientific">Micromonas commoda (strain RCC299 / NOUM17 / CCMP2709)</name>
    <name type="common">Picoplanktonic green alga</name>
    <dbReference type="NCBI Taxonomy" id="296587"/>
    <lineage>
        <taxon>Eukaryota</taxon>
        <taxon>Viridiplantae</taxon>
        <taxon>Chlorophyta</taxon>
        <taxon>Mamiellophyceae</taxon>
        <taxon>Mamiellales</taxon>
        <taxon>Mamiellaceae</taxon>
        <taxon>Micromonas</taxon>
    </lineage>
</organism>
<feature type="region of interest" description="Disordered" evidence="1">
    <location>
        <begin position="137"/>
        <end position="207"/>
    </location>
</feature>
<dbReference type="Gene3D" id="3.10.350.10">
    <property type="entry name" value="LysM domain"/>
    <property type="match status" value="1"/>
</dbReference>
<dbReference type="RefSeq" id="XP_002499496.1">
    <property type="nucleotide sequence ID" value="XM_002499450.1"/>
</dbReference>
<feature type="domain" description="LysM" evidence="2">
    <location>
        <begin position="65"/>
        <end position="110"/>
    </location>
</feature>
<feature type="compositionally biased region" description="Basic and acidic residues" evidence="1">
    <location>
        <begin position="343"/>
        <end position="353"/>
    </location>
</feature>
<feature type="region of interest" description="Disordered" evidence="1">
    <location>
        <begin position="343"/>
        <end position="379"/>
    </location>
</feature>
<gene>
    <name evidence="3" type="ORF">MICPUN_56314</name>
</gene>
<dbReference type="AlphaFoldDB" id="C1E048"/>
<dbReference type="GeneID" id="8241176"/>
<keyword evidence="4" id="KW-1185">Reference proteome</keyword>
<dbReference type="EMBL" id="CP001323">
    <property type="protein sequence ID" value="ACO60754.1"/>
    <property type="molecule type" value="Genomic_DNA"/>
</dbReference>